<dbReference type="InterPro" id="IPR054496">
    <property type="entry name" value="E217_GP41"/>
</dbReference>
<dbReference type="RefSeq" id="WP_064104307.1">
    <property type="nucleotide sequence ID" value="NZ_LXSF01000003.1"/>
</dbReference>
<organism evidence="1 2">
    <name type="scientific">Eikenella corrodens</name>
    <dbReference type="NCBI Taxonomy" id="539"/>
    <lineage>
        <taxon>Bacteria</taxon>
        <taxon>Pseudomonadati</taxon>
        <taxon>Pseudomonadota</taxon>
        <taxon>Betaproteobacteria</taxon>
        <taxon>Neisseriales</taxon>
        <taxon>Neisseriaceae</taxon>
        <taxon>Eikenella</taxon>
    </lineage>
</organism>
<gene>
    <name evidence="1" type="ORF">A7P85_04510</name>
</gene>
<reference evidence="2" key="1">
    <citation type="submission" date="2016-05" db="EMBL/GenBank/DDBJ databases">
        <title>Draft genome of Corynebacterium afermentans subsp. afermentans LCDC 88199T.</title>
        <authorList>
            <person name="Bernier A.-M."/>
            <person name="Bernard K."/>
        </authorList>
    </citation>
    <scope>NUCLEOTIDE SEQUENCE [LARGE SCALE GENOMIC DNA]</scope>
    <source>
        <strain evidence="2">NML01-0328</strain>
    </source>
</reference>
<dbReference type="AlphaFoldDB" id="A0A1A9RFI3"/>
<accession>A0A1A9RFI3</accession>
<evidence type="ECO:0000313" key="2">
    <source>
        <dbReference type="Proteomes" id="UP000078003"/>
    </source>
</evidence>
<name>A0A1A9RFI3_EIKCO</name>
<dbReference type="EMBL" id="LXSF01000003">
    <property type="protein sequence ID" value="OAM17029.1"/>
    <property type="molecule type" value="Genomic_DNA"/>
</dbReference>
<protein>
    <submittedName>
        <fullName evidence="1">Uncharacterized protein</fullName>
    </submittedName>
</protein>
<proteinExistence type="predicted"/>
<evidence type="ECO:0000313" key="1">
    <source>
        <dbReference type="EMBL" id="OAM17029.1"/>
    </source>
</evidence>
<sequence>MSIKEKILRVSIKLGQEKDVWDAKGNDTLVVEGLRTSCQINYGNGAVMPSARIKVYGLKLDSIMKLLRVKWNTEQAMMNLVQVEAGEQDDLSVVYTGNITFAYPEMGGAPDICLVIESHTAVLWQLKPAEAVSHEGETDVAKAIEAICKRMGRRFENNGVKAKISNQYLDNTELGKIQQIAANANIDVYIDNETVAITPKGQPRMIDVPIVSPTTGLIGYPIPDLQGVKLQCLYDKALRFGGLIEVAGSLIEQCNGRWRVFGLSLDLESQTPGGKWLADIKAANVEDTNAKVATK</sequence>
<dbReference type="Pfam" id="PF22759">
    <property type="entry name" value="E217_GP41"/>
    <property type="match status" value="1"/>
</dbReference>
<comment type="caution">
    <text evidence="1">The sequence shown here is derived from an EMBL/GenBank/DDBJ whole genome shotgun (WGS) entry which is preliminary data.</text>
</comment>
<dbReference type="Proteomes" id="UP000078003">
    <property type="component" value="Unassembled WGS sequence"/>
</dbReference>